<dbReference type="Pfam" id="PF26130">
    <property type="entry name" value="PB1-like"/>
    <property type="match status" value="1"/>
</dbReference>
<feature type="domain" description="PB1-like" evidence="1">
    <location>
        <begin position="57"/>
        <end position="121"/>
    </location>
</feature>
<dbReference type="Proteomes" id="UP001374535">
    <property type="component" value="Chromosome 8"/>
</dbReference>
<dbReference type="AlphaFoldDB" id="A0AAQ3MYI3"/>
<gene>
    <name evidence="2" type="ORF">V8G54_025571</name>
</gene>
<sequence length="378" mass="41304">MALNVCVTWRREVLPKFFFTECAFVVVVGVVGPSSAAIWSGQEFDVVFHHGGKLVNDGKLNYFVIVSVVKSLGYHDFKELWYFVGGALVLDDKLECLCDDTAAMHVVNLARLNGEARVFVIHLVSEAQVIHMAEYIGNDEGQVEEKANVDGEQQDMSVVDGEEQEMGEQVEAEVVMEEEGHGVEQAATSVLEEMGEQVEVEVVMEEEGHGVEQAATGVLEEMGEQVEVEVVMEEKGHGVEQATTGVLEEMGDVGAEVEVEKVGGEVEVEKVGGHGEVEGAEQNEVEPDVEIRSWNSSFESGSGHGNTDWLEGLVDVNVGCDMDDDIHADLEGNVEVKVQRTVDCPHTSPRDFPVCFVLTRTLFGKTSRKVTHPRISPG</sequence>
<name>A0AAQ3MYI3_VIGMU</name>
<keyword evidence="3" id="KW-1185">Reference proteome</keyword>
<dbReference type="InterPro" id="IPR058594">
    <property type="entry name" value="PB1-like_dom_pln"/>
</dbReference>
<evidence type="ECO:0000313" key="2">
    <source>
        <dbReference type="EMBL" id="WVY99501.1"/>
    </source>
</evidence>
<reference evidence="2 3" key="1">
    <citation type="journal article" date="2023" name="Life. Sci Alliance">
        <title>Evolutionary insights into 3D genome organization and epigenetic landscape of Vigna mungo.</title>
        <authorList>
            <person name="Junaid A."/>
            <person name="Singh B."/>
            <person name="Bhatia S."/>
        </authorList>
    </citation>
    <scope>NUCLEOTIDE SEQUENCE [LARGE SCALE GENOMIC DNA]</scope>
    <source>
        <strain evidence="2">Urdbean</strain>
    </source>
</reference>
<protein>
    <recommendedName>
        <fullName evidence="1">PB1-like domain-containing protein</fullName>
    </recommendedName>
</protein>
<evidence type="ECO:0000313" key="3">
    <source>
        <dbReference type="Proteomes" id="UP001374535"/>
    </source>
</evidence>
<dbReference type="EMBL" id="CP144693">
    <property type="protein sequence ID" value="WVY99501.1"/>
    <property type="molecule type" value="Genomic_DNA"/>
</dbReference>
<organism evidence="2 3">
    <name type="scientific">Vigna mungo</name>
    <name type="common">Black gram</name>
    <name type="synonym">Phaseolus mungo</name>
    <dbReference type="NCBI Taxonomy" id="3915"/>
    <lineage>
        <taxon>Eukaryota</taxon>
        <taxon>Viridiplantae</taxon>
        <taxon>Streptophyta</taxon>
        <taxon>Embryophyta</taxon>
        <taxon>Tracheophyta</taxon>
        <taxon>Spermatophyta</taxon>
        <taxon>Magnoliopsida</taxon>
        <taxon>eudicotyledons</taxon>
        <taxon>Gunneridae</taxon>
        <taxon>Pentapetalae</taxon>
        <taxon>rosids</taxon>
        <taxon>fabids</taxon>
        <taxon>Fabales</taxon>
        <taxon>Fabaceae</taxon>
        <taxon>Papilionoideae</taxon>
        <taxon>50 kb inversion clade</taxon>
        <taxon>NPAAA clade</taxon>
        <taxon>indigoferoid/millettioid clade</taxon>
        <taxon>Phaseoleae</taxon>
        <taxon>Vigna</taxon>
    </lineage>
</organism>
<proteinExistence type="predicted"/>
<accession>A0AAQ3MYI3</accession>
<evidence type="ECO:0000259" key="1">
    <source>
        <dbReference type="Pfam" id="PF26130"/>
    </source>
</evidence>